<name>A0A179IHX6_CORDF</name>
<dbReference type="Proteomes" id="UP000243081">
    <property type="component" value="Unassembled WGS sequence"/>
</dbReference>
<proteinExistence type="inferred from homology"/>
<dbReference type="GO" id="GO:0005737">
    <property type="term" value="C:cytoplasm"/>
    <property type="evidence" value="ECO:0007669"/>
    <property type="project" value="UniProtKB-SubCell"/>
</dbReference>
<dbReference type="GO" id="GO:0031509">
    <property type="term" value="P:subtelomeric heterochromatin formation"/>
    <property type="evidence" value="ECO:0007669"/>
    <property type="project" value="InterPro"/>
</dbReference>
<evidence type="ECO:0000256" key="9">
    <source>
        <dbReference type="PIRSR" id="PIRSR038084-2"/>
    </source>
</evidence>
<dbReference type="PIRSF" id="PIRSF038084">
    <property type="entry name" value="HAT-B_cat"/>
    <property type="match status" value="1"/>
</dbReference>
<evidence type="ECO:0000313" key="14">
    <source>
        <dbReference type="Proteomes" id="UP000243081"/>
    </source>
</evidence>
<evidence type="ECO:0000256" key="5">
    <source>
        <dbReference type="ARBA" id="ARBA00023315"/>
    </source>
</evidence>
<organism evidence="13 14">
    <name type="scientific">Cordyceps confragosa</name>
    <name type="common">Lecanicillium lecanii</name>
    <dbReference type="NCBI Taxonomy" id="2714763"/>
    <lineage>
        <taxon>Eukaryota</taxon>
        <taxon>Fungi</taxon>
        <taxon>Dikarya</taxon>
        <taxon>Ascomycota</taxon>
        <taxon>Pezizomycotina</taxon>
        <taxon>Sordariomycetes</taxon>
        <taxon>Hypocreomycetidae</taxon>
        <taxon>Hypocreales</taxon>
        <taxon>Cordycipitaceae</taxon>
        <taxon>Akanthomyces</taxon>
    </lineage>
</organism>
<protein>
    <recommendedName>
        <fullName evidence="3 7">Histone acetyltransferase type B catalytic subunit</fullName>
        <ecNumber evidence="2 7">2.3.1.48</ecNumber>
    </recommendedName>
</protein>
<feature type="region of interest" description="Interaction with histone H4 N-terminus" evidence="9">
    <location>
        <begin position="47"/>
        <end position="49"/>
    </location>
</feature>
<dbReference type="GO" id="GO:0005634">
    <property type="term" value="C:nucleus"/>
    <property type="evidence" value="ECO:0007669"/>
    <property type="project" value="UniProtKB-SubCell"/>
</dbReference>
<comment type="caution">
    <text evidence="13">The sequence shown here is derived from an EMBL/GenBank/DDBJ whole genome shotgun (WGS) entry which is preliminary data.</text>
</comment>
<evidence type="ECO:0000313" key="13">
    <source>
        <dbReference type="EMBL" id="OAR02266.1"/>
    </source>
</evidence>
<dbReference type="InterPro" id="IPR019467">
    <property type="entry name" value="Hat1_N"/>
</dbReference>
<evidence type="ECO:0000256" key="6">
    <source>
        <dbReference type="ARBA" id="ARBA00048017"/>
    </source>
</evidence>
<dbReference type="Pfam" id="PF10394">
    <property type="entry name" value="Hat1_N"/>
    <property type="match status" value="1"/>
</dbReference>
<keyword evidence="14" id="KW-1185">Reference proteome</keyword>
<evidence type="ECO:0000256" key="2">
    <source>
        <dbReference type="ARBA" id="ARBA00013184"/>
    </source>
</evidence>
<feature type="site" description="Interaction with histone H4 N-terminus" evidence="10">
    <location>
        <position position="192"/>
    </location>
</feature>
<feature type="domain" description="Histone acetyl transferase HAT1 N-terminal" evidence="12">
    <location>
        <begin position="10"/>
        <end position="168"/>
    </location>
</feature>
<keyword evidence="7" id="KW-0963">Cytoplasm</keyword>
<comment type="function">
    <text evidence="7">Catalytic component of the histone acetylase B (HAT-B) complex. Has intrinsic substrate specificity that modifies lysine in recognition sequence GXGKXG. Involved in DNA double-strand break repair.</text>
</comment>
<feature type="binding site" evidence="9">
    <location>
        <begin position="270"/>
        <end position="276"/>
    </location>
    <ligand>
        <name>acetyl-CoA</name>
        <dbReference type="ChEBI" id="CHEBI:57288"/>
    </ligand>
</feature>
<sequence length="479" mass="53862">MAALPDLEDWIANSNTALNISLVSPTPSGLQLTSTFNPSFTYPIFGEDEKIFGYKDLKINLRYRANDMRPHVQTSYSSKFTPIGETEPMDVMGMLKEDAQLPDIAFGKAADFESNSQKLGDDWQPPGKLHASFEGTDGTYEIWRGTLADPAIKQLNNRVQLLVPLLIEGGSFIGQTPDSDSSETEMPDADRWTLFLLYRKQPSASDPEKSSFVFVGYSTVYRFFYFQPPPTPPGSPKANHEWELPQGDMDLAQLPCRTRLSQFLILPPFQGSGHGSRLYKSIFEHYHKHAQTHEFTVENPNEAFDELRDACDLKFLRTVPEFAALRLNPDVTVGKTGLIPQLIKGGDDLEAIRAKTKIAPRQFARVLEMHIMSQLPDSVRPRIDPDEKVPPKTTADEHLERLWQLLVKQRLYRHNRDLLAQIELSDRIQKLGETLSGVELEYARLLAAHGSGSAGTATAKRKLDDDAESTSSKRTRVDE</sequence>
<evidence type="ECO:0000256" key="4">
    <source>
        <dbReference type="ARBA" id="ARBA00022679"/>
    </source>
</evidence>
<evidence type="ECO:0000256" key="10">
    <source>
        <dbReference type="PIRSR" id="PIRSR038084-3"/>
    </source>
</evidence>
<feature type="active site" description="Proton donor/acceptor" evidence="8">
    <location>
        <position position="298"/>
    </location>
</feature>
<dbReference type="Gene3D" id="3.90.360.10">
    <property type="entry name" value="Histone acetyl transferase 1 (HAT1), N-terminal domain"/>
    <property type="match status" value="1"/>
</dbReference>
<reference evidence="13 14" key="1">
    <citation type="submission" date="2016-03" db="EMBL/GenBank/DDBJ databases">
        <title>Fine-scale spatial genetic structure of a fungal parasite of coffee scale insects.</title>
        <authorList>
            <person name="Jackson D."/>
            <person name="Zemenick K.A."/>
            <person name="Malloure B."/>
            <person name="Quandt C.A."/>
            <person name="James T.Y."/>
        </authorList>
    </citation>
    <scope>NUCLEOTIDE SEQUENCE [LARGE SCALE GENOMIC DNA]</scope>
    <source>
        <strain evidence="13 14">UM487</strain>
    </source>
</reference>
<dbReference type="Gene3D" id="3.40.630.30">
    <property type="match status" value="1"/>
</dbReference>
<evidence type="ECO:0000256" key="11">
    <source>
        <dbReference type="SAM" id="MobiDB-lite"/>
    </source>
</evidence>
<comment type="similarity">
    <text evidence="1 7">Belongs to the HAT1 family.</text>
</comment>
<keyword evidence="7" id="KW-0539">Nucleus</keyword>
<evidence type="ECO:0000259" key="12">
    <source>
        <dbReference type="Pfam" id="PF10394"/>
    </source>
</evidence>
<evidence type="ECO:0000256" key="7">
    <source>
        <dbReference type="PIRNR" id="PIRNR038084"/>
    </source>
</evidence>
<evidence type="ECO:0000256" key="8">
    <source>
        <dbReference type="PIRSR" id="PIRSR038084-1"/>
    </source>
</evidence>
<feature type="binding site" evidence="9">
    <location>
        <position position="301"/>
    </location>
    <ligand>
        <name>acetyl-CoA</name>
        <dbReference type="ChEBI" id="CHEBI:57288"/>
    </ligand>
</feature>
<dbReference type="GO" id="GO:0004402">
    <property type="term" value="F:histone acetyltransferase activity"/>
    <property type="evidence" value="ECO:0007669"/>
    <property type="project" value="UniProtKB-UniRule"/>
</dbReference>
<dbReference type="OrthoDB" id="10253098at2759"/>
<dbReference type="EC" id="2.3.1.48" evidence="2 7"/>
<dbReference type="EMBL" id="LUKN01000759">
    <property type="protein sequence ID" value="OAR02266.1"/>
    <property type="molecule type" value="Genomic_DNA"/>
</dbReference>
<dbReference type="AlphaFoldDB" id="A0A179IHX6"/>
<dbReference type="InterPro" id="IPR017380">
    <property type="entry name" value="Hist_AcTrfase_B-typ_cat-su"/>
</dbReference>
<dbReference type="InterPro" id="IPR037113">
    <property type="entry name" value="Hat1_N_sf"/>
</dbReference>
<feature type="binding site" evidence="9">
    <location>
        <begin position="263"/>
        <end position="265"/>
    </location>
    <ligand>
        <name>acetyl-CoA</name>
        <dbReference type="ChEBI" id="CHEBI:57288"/>
    </ligand>
</feature>
<keyword evidence="5 7" id="KW-0012">Acyltransferase</keyword>
<comment type="subunit">
    <text evidence="7">Component of the HAT-B complex composed of at least HAT1 and HAT2. The HAT-B complex binds to histone H4 tail.</text>
</comment>
<gene>
    <name evidence="13" type="ORF">LLEC1_03538</name>
</gene>
<accession>A0A179IHX6</accession>
<dbReference type="SUPFAM" id="SSF55729">
    <property type="entry name" value="Acyl-CoA N-acyltransferases (Nat)"/>
    <property type="match status" value="1"/>
</dbReference>
<evidence type="ECO:0000256" key="3">
    <source>
        <dbReference type="ARBA" id="ARBA00021268"/>
    </source>
</evidence>
<keyword evidence="4 7" id="KW-0808">Transferase</keyword>
<dbReference type="OMA" id="WTCDAND"/>
<feature type="region of interest" description="Disordered" evidence="11">
    <location>
        <begin position="451"/>
        <end position="479"/>
    </location>
</feature>
<evidence type="ECO:0000256" key="1">
    <source>
        <dbReference type="ARBA" id="ARBA00010543"/>
    </source>
</evidence>
<dbReference type="GO" id="GO:0000781">
    <property type="term" value="C:chromosome, telomeric region"/>
    <property type="evidence" value="ECO:0007669"/>
    <property type="project" value="GOC"/>
</dbReference>
<dbReference type="PANTHER" id="PTHR12046">
    <property type="entry name" value="HISTONE ACETYLTRANSFERASE TYPE B CATALYTIC SUBUNIT"/>
    <property type="match status" value="1"/>
</dbReference>
<feature type="region of interest" description="Interaction with histone H4 N-terminus" evidence="9">
    <location>
        <begin position="221"/>
        <end position="223"/>
    </location>
</feature>
<dbReference type="InterPro" id="IPR016181">
    <property type="entry name" value="Acyl_CoA_acyltransferase"/>
</dbReference>
<comment type="subcellular location">
    <subcellularLocation>
        <location evidence="7">Cytoplasm</location>
    </subcellularLocation>
    <subcellularLocation>
        <location evidence="7">Nucleus</location>
    </subcellularLocation>
</comment>
<comment type="catalytic activity">
    <reaction evidence="6 7">
        <text>L-lysyl-[protein] + acetyl-CoA = N(6)-acetyl-L-lysyl-[protein] + CoA + H(+)</text>
        <dbReference type="Rhea" id="RHEA:45948"/>
        <dbReference type="Rhea" id="RHEA-COMP:9752"/>
        <dbReference type="Rhea" id="RHEA-COMP:10731"/>
        <dbReference type="ChEBI" id="CHEBI:15378"/>
        <dbReference type="ChEBI" id="CHEBI:29969"/>
        <dbReference type="ChEBI" id="CHEBI:57287"/>
        <dbReference type="ChEBI" id="CHEBI:57288"/>
        <dbReference type="ChEBI" id="CHEBI:61930"/>
        <dbReference type="EC" id="2.3.1.48"/>
    </reaction>
</comment>